<evidence type="ECO:0000313" key="1">
    <source>
        <dbReference type="EMBL" id="GIQ64204.1"/>
    </source>
</evidence>
<name>A0ABQ4N8C5_9BACL</name>
<gene>
    <name evidence="1" type="ORF">PACILC2_27720</name>
</gene>
<keyword evidence="2" id="KW-1185">Reference proteome</keyword>
<reference evidence="1 2" key="1">
    <citation type="submission" date="2021-04" db="EMBL/GenBank/DDBJ databases">
        <title>Draft genome sequence of Paenibacillus cisolokensis, LC2-13A.</title>
        <authorList>
            <person name="Uke A."/>
            <person name="Chhe C."/>
            <person name="Baramee S."/>
            <person name="Kosugi A."/>
        </authorList>
    </citation>
    <scope>NUCLEOTIDE SEQUENCE [LARGE SCALE GENOMIC DNA]</scope>
    <source>
        <strain evidence="1 2">LC2-13A</strain>
    </source>
</reference>
<evidence type="ECO:0000313" key="2">
    <source>
        <dbReference type="Proteomes" id="UP000680304"/>
    </source>
</evidence>
<comment type="caution">
    <text evidence="1">The sequence shown here is derived from an EMBL/GenBank/DDBJ whole genome shotgun (WGS) entry which is preliminary data.</text>
</comment>
<dbReference type="EMBL" id="BOVJ01000083">
    <property type="protein sequence ID" value="GIQ64204.1"/>
    <property type="molecule type" value="Genomic_DNA"/>
</dbReference>
<protein>
    <submittedName>
        <fullName evidence="1">Uncharacterized protein</fullName>
    </submittedName>
</protein>
<proteinExistence type="predicted"/>
<dbReference type="Proteomes" id="UP000680304">
    <property type="component" value="Unassembled WGS sequence"/>
</dbReference>
<sequence>MVYSVESTTEKIAVFVHDNLFYTISGNVPSTEMKKSSILLKLRNDLDYNHWITVEGDLDIGKFCEQLKTIKVIIYGEIV</sequence>
<accession>A0ABQ4N8C5</accession>
<organism evidence="1 2">
    <name type="scientific">Paenibacillus cisolokensis</name>
    <dbReference type="NCBI Taxonomy" id="1658519"/>
    <lineage>
        <taxon>Bacteria</taxon>
        <taxon>Bacillati</taxon>
        <taxon>Bacillota</taxon>
        <taxon>Bacilli</taxon>
        <taxon>Bacillales</taxon>
        <taxon>Paenibacillaceae</taxon>
        <taxon>Paenibacillus</taxon>
    </lineage>
</organism>